<gene>
    <name evidence="3" type="ORF">SAMN02910297_01381</name>
</gene>
<keyword evidence="2" id="KW-0812">Transmembrane</keyword>
<evidence type="ECO:0000313" key="3">
    <source>
        <dbReference type="EMBL" id="SFL63136.1"/>
    </source>
</evidence>
<keyword evidence="2" id="KW-0472">Membrane</keyword>
<feature type="transmembrane region" description="Helical" evidence="2">
    <location>
        <begin position="33"/>
        <end position="57"/>
    </location>
</feature>
<accession>A0A1I4JAJ6</accession>
<feature type="region of interest" description="Disordered" evidence="1">
    <location>
        <begin position="368"/>
        <end position="427"/>
    </location>
</feature>
<reference evidence="4" key="1">
    <citation type="submission" date="2016-10" db="EMBL/GenBank/DDBJ databases">
        <authorList>
            <person name="Varghese N."/>
        </authorList>
    </citation>
    <scope>NUCLEOTIDE SEQUENCE [LARGE SCALE GENOMIC DNA]</scope>
    <source>
        <strain evidence="4">DSM 16632</strain>
    </source>
</reference>
<name>A0A1I4JAJ6_METOL</name>
<sequence>MADSLDLFTGVLLTVIGLVLIYGSIVYRLIDLILVIGILITLFGLYKLLPAFILRILDSRNFNRSSRSRNRLNQNSRNDAYSRVKEGAKGVENFLNSSKGDNGSFFKSHDDELDSSTATLDDFIGDGKSREDEIKFDMAIDENKQVLRPKPVKEEKPKFKIPSIRKSNDSKKRSFTYLKEDQEEPSPDTLYFTPNYEKPMKITRRPKRKSKNTISLVDAPKRSEEISKALASVGNAETVYDNEVTDESYSLIPKTIDEEIIMPIDEIDLDDSIEEPFYNLSQSENTLYNNVIYDGPGEEDFITPIHADTDYKQDISDNHLEEYGDFSSDELLDDENGFDQEITDDSDFISPEHDIDVENLARPTSIASTNPIASKNDANLNLSKPHRKSETLSPPKPRAKINKETTGSGTNLEREIPSPIQKTPESDVSDIVADVPISELVDTPDETIRIDPNNPESLPIPKLLNSYVICEKGILTSQEAFEEVASHSKEEILLEAPTIKDMGERFLSSISKIKSRVLIEEFDLEDISYVLLLSSLIKKGVEIKTLDSVESFNLIGDSSHALLISNSIDEDDFEYGAVYEDKDSVENIKELFESSWILANDLDINTILENN</sequence>
<organism evidence="3 4">
    <name type="scientific">Methanobrevibacter olleyae</name>
    <dbReference type="NCBI Taxonomy" id="294671"/>
    <lineage>
        <taxon>Archaea</taxon>
        <taxon>Methanobacteriati</taxon>
        <taxon>Methanobacteriota</taxon>
        <taxon>Methanomada group</taxon>
        <taxon>Methanobacteria</taxon>
        <taxon>Methanobacteriales</taxon>
        <taxon>Methanobacteriaceae</taxon>
        <taxon>Methanobrevibacter</taxon>
    </lineage>
</organism>
<dbReference type="AlphaFoldDB" id="A0A1I4JAJ6"/>
<evidence type="ECO:0000256" key="1">
    <source>
        <dbReference type="SAM" id="MobiDB-lite"/>
    </source>
</evidence>
<keyword evidence="2" id="KW-1133">Transmembrane helix</keyword>
<evidence type="ECO:0000256" key="2">
    <source>
        <dbReference type="SAM" id="Phobius"/>
    </source>
</evidence>
<feature type="compositionally biased region" description="Polar residues" evidence="1">
    <location>
        <begin position="368"/>
        <end position="382"/>
    </location>
</feature>
<dbReference type="Proteomes" id="UP000183442">
    <property type="component" value="Unassembled WGS sequence"/>
</dbReference>
<dbReference type="OrthoDB" id="81962at2157"/>
<dbReference type="RefSeq" id="WP_074798677.1">
    <property type="nucleotide sequence ID" value="NZ_FOTL01000023.1"/>
</dbReference>
<protein>
    <submittedName>
        <fullName evidence="3">Uncharacterized protein</fullName>
    </submittedName>
</protein>
<feature type="transmembrane region" description="Helical" evidence="2">
    <location>
        <begin position="7"/>
        <end position="27"/>
    </location>
</feature>
<dbReference type="EMBL" id="FOTL01000023">
    <property type="protein sequence ID" value="SFL63136.1"/>
    <property type="molecule type" value="Genomic_DNA"/>
</dbReference>
<evidence type="ECO:0000313" key="4">
    <source>
        <dbReference type="Proteomes" id="UP000183442"/>
    </source>
</evidence>
<proteinExistence type="predicted"/>